<comment type="caution">
    <text evidence="2">The sequence shown here is derived from an EMBL/GenBank/DDBJ whole genome shotgun (WGS) entry which is preliminary data.</text>
</comment>
<organism evidence="2 3">
    <name type="scientific">Sedimenticola selenatireducens</name>
    <dbReference type="NCBI Taxonomy" id="191960"/>
    <lineage>
        <taxon>Bacteria</taxon>
        <taxon>Pseudomonadati</taxon>
        <taxon>Pseudomonadota</taxon>
        <taxon>Gammaproteobacteria</taxon>
        <taxon>Chromatiales</taxon>
        <taxon>Sedimenticolaceae</taxon>
        <taxon>Sedimenticola</taxon>
    </lineage>
</organism>
<dbReference type="GO" id="GO:0016787">
    <property type="term" value="F:hydrolase activity"/>
    <property type="evidence" value="ECO:0007669"/>
    <property type="project" value="InterPro"/>
</dbReference>
<evidence type="ECO:0000313" key="2">
    <source>
        <dbReference type="EMBL" id="PLX61730.1"/>
    </source>
</evidence>
<evidence type="ECO:0000313" key="3">
    <source>
        <dbReference type="Proteomes" id="UP000235015"/>
    </source>
</evidence>
<protein>
    <recommendedName>
        <fullName evidence="1">Hydantoinase A/oxoprolinase domain-containing protein</fullName>
    </recommendedName>
</protein>
<dbReference type="NCBIfam" id="TIGR03123">
    <property type="entry name" value="one_C_unchar_1"/>
    <property type="match status" value="1"/>
</dbReference>
<accession>A0A2N6CWR3</accession>
<proteinExistence type="predicted"/>
<sequence>MSVYISTWSWAVSPERGVIGWDVGGAHLKVAWQDRRGTLRRVEIRATPLWQGFESLDLAIRELAQELPLQMCEHRVTMTAELVDLFDDRRSGVCELVDWLSVRLPPQQLFFFAGQEGFVPAAVASNFYEQIASANWLATTSFAASVIASGVMIDVGSTTSDLLPFDKHQLQNRGFTDRERLLHGEMIYAGIVRTPLMAITDRVPFKGDWLTLANEHFATTADIYRILGDLPEHADLYPAADGKGHSITASMRRLSRMIGADLGDGSDADWYRLAAFFADRQLDALSLTCQRQFSLGLADSATLIGAGVGRFLVQRVADRLGCPYIDIGQLLTQGEYGAKAADCAPAVALLRLQQCRSAVCA</sequence>
<dbReference type="RefSeq" id="WP_273439044.1">
    <property type="nucleotide sequence ID" value="NZ_PKUN01000010.1"/>
</dbReference>
<dbReference type="Gene3D" id="3.30.420.190">
    <property type="entry name" value="conserved archaeal protein q6m145"/>
    <property type="match status" value="1"/>
</dbReference>
<dbReference type="EMBL" id="PKUN01000010">
    <property type="protein sequence ID" value="PLX61730.1"/>
    <property type="molecule type" value="Genomic_DNA"/>
</dbReference>
<dbReference type="InterPro" id="IPR002821">
    <property type="entry name" value="Hydantoinase_A"/>
</dbReference>
<dbReference type="Pfam" id="PF01968">
    <property type="entry name" value="Hydantoinase_A"/>
    <property type="match status" value="1"/>
</dbReference>
<feature type="domain" description="Hydantoinase A/oxoprolinase" evidence="1">
    <location>
        <begin position="76"/>
        <end position="342"/>
    </location>
</feature>
<dbReference type="STRING" id="1111735.GCA_000428045_03791"/>
<gene>
    <name evidence="2" type="ORF">C0630_09330</name>
</gene>
<name>A0A2N6CWR3_9GAMM</name>
<dbReference type="Proteomes" id="UP000235015">
    <property type="component" value="Unassembled WGS sequence"/>
</dbReference>
<reference evidence="2 3" key="1">
    <citation type="submission" date="2017-11" db="EMBL/GenBank/DDBJ databases">
        <title>Genome-resolved metagenomics identifies genetic mobility, metabolic interactions, and unexpected diversity in perchlorate-reducing communities.</title>
        <authorList>
            <person name="Barnum T.P."/>
            <person name="Figueroa I.A."/>
            <person name="Carlstrom C.I."/>
            <person name="Lucas L.N."/>
            <person name="Engelbrektson A.L."/>
            <person name="Coates J.D."/>
        </authorList>
    </citation>
    <scope>NUCLEOTIDE SEQUENCE [LARGE SCALE GENOMIC DNA]</scope>
    <source>
        <strain evidence="2">BM301</strain>
    </source>
</reference>
<dbReference type="AlphaFoldDB" id="A0A2N6CWR3"/>
<dbReference type="Gene3D" id="3.30.420.40">
    <property type="match status" value="1"/>
</dbReference>
<dbReference type="InterPro" id="IPR002756">
    <property type="entry name" value="MfnF"/>
</dbReference>
<evidence type="ECO:0000259" key="1">
    <source>
        <dbReference type="Pfam" id="PF01968"/>
    </source>
</evidence>